<evidence type="ECO:0000313" key="2">
    <source>
        <dbReference type="Proteomes" id="UP000636755"/>
    </source>
</evidence>
<dbReference type="InterPro" id="IPR015231">
    <property type="entry name" value="DUF1934"/>
</dbReference>
<protein>
    <submittedName>
        <fullName evidence="1">DUF1934 domain-containing protein</fullName>
    </submittedName>
</protein>
<keyword evidence="2" id="KW-1185">Reference proteome</keyword>
<sequence>MEKEKNPYMISIVGEQKVEGQDDRIEVITEGKYMMKNGHFLINYKEYDEDLPDKFLNNLVKVENETVTISRKGPLSYQLILEKGKRHQCMYQTIAGTLSIGVFTKTLNNNLNENGGSLEVIYTLDFNSDLVSENRFKIDIEKKKEVENNEHLC</sequence>
<organism evidence="1 2">
    <name type="scientific">Ruminococcus intestinalis</name>
    <dbReference type="NCBI Taxonomy" id="2763066"/>
    <lineage>
        <taxon>Bacteria</taxon>
        <taxon>Bacillati</taxon>
        <taxon>Bacillota</taxon>
        <taxon>Clostridia</taxon>
        <taxon>Eubacteriales</taxon>
        <taxon>Oscillospiraceae</taxon>
        <taxon>Ruminococcus</taxon>
    </lineage>
</organism>
<accession>A0ABR7HMW4</accession>
<dbReference type="Pfam" id="PF09148">
    <property type="entry name" value="DUF1934"/>
    <property type="match status" value="1"/>
</dbReference>
<dbReference type="EMBL" id="JACOPS010000005">
    <property type="protein sequence ID" value="MBC5728879.1"/>
    <property type="molecule type" value="Genomic_DNA"/>
</dbReference>
<dbReference type="RefSeq" id="WP_186936007.1">
    <property type="nucleotide sequence ID" value="NZ_JACOPS010000005.1"/>
</dbReference>
<comment type="caution">
    <text evidence="1">The sequence shown here is derived from an EMBL/GenBank/DDBJ whole genome shotgun (WGS) entry which is preliminary data.</text>
</comment>
<reference evidence="1 2" key="1">
    <citation type="submission" date="2020-08" db="EMBL/GenBank/DDBJ databases">
        <title>Genome public.</title>
        <authorList>
            <person name="Liu C."/>
            <person name="Sun Q."/>
        </authorList>
    </citation>
    <scope>NUCLEOTIDE SEQUENCE [LARGE SCALE GENOMIC DNA]</scope>
    <source>
        <strain evidence="1 2">NSJ-71</strain>
    </source>
</reference>
<dbReference type="Gene3D" id="2.40.128.20">
    <property type="match status" value="1"/>
</dbReference>
<dbReference type="Proteomes" id="UP000636755">
    <property type="component" value="Unassembled WGS sequence"/>
</dbReference>
<gene>
    <name evidence="1" type="ORF">H8R91_10195</name>
</gene>
<proteinExistence type="predicted"/>
<name>A0ABR7HMW4_9FIRM</name>
<dbReference type="SUPFAM" id="SSF50814">
    <property type="entry name" value="Lipocalins"/>
    <property type="match status" value="1"/>
</dbReference>
<evidence type="ECO:0000313" key="1">
    <source>
        <dbReference type="EMBL" id="MBC5728879.1"/>
    </source>
</evidence>
<dbReference type="InterPro" id="IPR012674">
    <property type="entry name" value="Calycin"/>
</dbReference>